<name>A0AB35T6M9_RUBRA</name>
<evidence type="ECO:0000259" key="1">
    <source>
        <dbReference type="PROSITE" id="PS50943"/>
    </source>
</evidence>
<reference evidence="2" key="1">
    <citation type="submission" date="2023-11" db="EMBL/GenBank/DDBJ databases">
        <title>MicrobeMod: A computational toolkit for identifying prokaryotic methylation and restriction-modification with nanopore sequencing.</title>
        <authorList>
            <person name="Crits-Christoph A."/>
            <person name="Kang S.C."/>
            <person name="Lee H."/>
            <person name="Ostrov N."/>
        </authorList>
    </citation>
    <scope>NUCLEOTIDE SEQUENCE</scope>
    <source>
        <strain evidence="2">ATCC 51242</strain>
    </source>
</reference>
<dbReference type="GO" id="GO:0003677">
    <property type="term" value="F:DNA binding"/>
    <property type="evidence" value="ECO:0007669"/>
    <property type="project" value="InterPro"/>
</dbReference>
<comment type="caution">
    <text evidence="2">The sequence shown here is derived from an EMBL/GenBank/DDBJ whole genome shotgun (WGS) entry which is preliminary data.</text>
</comment>
<organism evidence="2 3">
    <name type="scientific">Rubrobacter radiotolerans</name>
    <name type="common">Arthrobacter radiotolerans</name>
    <dbReference type="NCBI Taxonomy" id="42256"/>
    <lineage>
        <taxon>Bacteria</taxon>
        <taxon>Bacillati</taxon>
        <taxon>Actinomycetota</taxon>
        <taxon>Rubrobacteria</taxon>
        <taxon>Rubrobacterales</taxon>
        <taxon>Rubrobacteraceae</taxon>
        <taxon>Rubrobacter</taxon>
    </lineage>
</organism>
<dbReference type="PROSITE" id="PS50943">
    <property type="entry name" value="HTH_CROC1"/>
    <property type="match status" value="1"/>
</dbReference>
<dbReference type="EMBL" id="JAWXXX010000001">
    <property type="protein sequence ID" value="MDX5895207.1"/>
    <property type="molecule type" value="Genomic_DNA"/>
</dbReference>
<dbReference type="Pfam" id="PF01381">
    <property type="entry name" value="HTH_3"/>
    <property type="match status" value="1"/>
</dbReference>
<dbReference type="InterPro" id="IPR001387">
    <property type="entry name" value="Cro/C1-type_HTH"/>
</dbReference>
<dbReference type="RefSeq" id="WP_084362651.1">
    <property type="nucleotide sequence ID" value="NZ_JAWXXX010000001.1"/>
</dbReference>
<dbReference type="Proteomes" id="UP001281130">
    <property type="component" value="Unassembled WGS sequence"/>
</dbReference>
<dbReference type="InterPro" id="IPR010982">
    <property type="entry name" value="Lambda_DNA-bd_dom_sf"/>
</dbReference>
<gene>
    <name evidence="2" type="ORF">SIL72_14360</name>
</gene>
<evidence type="ECO:0000313" key="3">
    <source>
        <dbReference type="Proteomes" id="UP001281130"/>
    </source>
</evidence>
<protein>
    <submittedName>
        <fullName evidence="2">Helix-turn-helix domain-containing protein</fullName>
    </submittedName>
</protein>
<feature type="domain" description="HTH cro/C1-type" evidence="1">
    <location>
        <begin position="81"/>
        <end position="136"/>
    </location>
</feature>
<dbReference type="SUPFAM" id="SSF47413">
    <property type="entry name" value="lambda repressor-like DNA-binding domains"/>
    <property type="match status" value="1"/>
</dbReference>
<dbReference type="AlphaFoldDB" id="A0AB35T6M9"/>
<accession>A0AB35T6M9</accession>
<proteinExistence type="predicted"/>
<dbReference type="SMART" id="SM00530">
    <property type="entry name" value="HTH_XRE"/>
    <property type="match status" value="1"/>
</dbReference>
<dbReference type="Gene3D" id="1.10.260.40">
    <property type="entry name" value="lambda repressor-like DNA-binding domains"/>
    <property type="match status" value="1"/>
</dbReference>
<dbReference type="CDD" id="cd00093">
    <property type="entry name" value="HTH_XRE"/>
    <property type="match status" value="1"/>
</dbReference>
<evidence type="ECO:0000313" key="2">
    <source>
        <dbReference type="EMBL" id="MDX5895207.1"/>
    </source>
</evidence>
<sequence length="145" mass="16783">MIRSEKEYKEAVERLRKDEEVLALQREKLKGLELSEEEVGRALDPMLSFRAQLEEEVEWYERVRRRDFGILRDLSAVGTLLIAMRIANGLSQRELAEILRVSEAQVSRDERNEYHGITVDRAQRVLDAMGETLSSRVEDKPLALA</sequence>